<dbReference type="Gene3D" id="3.40.50.1820">
    <property type="entry name" value="alpha/beta hydrolase"/>
    <property type="match status" value="1"/>
</dbReference>
<gene>
    <name evidence="2" type="ORF">FEM33_17080</name>
</gene>
<name>A0A5M8QVF7_9BACT</name>
<feature type="signal peptide" evidence="1">
    <location>
        <begin position="1"/>
        <end position="38"/>
    </location>
</feature>
<evidence type="ECO:0000313" key="2">
    <source>
        <dbReference type="EMBL" id="KAA6438403.1"/>
    </source>
</evidence>
<dbReference type="Proteomes" id="UP000323994">
    <property type="component" value="Unassembled WGS sequence"/>
</dbReference>
<organism evidence="2 3">
    <name type="scientific">Dyadobacter flavalbus</name>
    <dbReference type="NCBI Taxonomy" id="2579942"/>
    <lineage>
        <taxon>Bacteria</taxon>
        <taxon>Pseudomonadati</taxon>
        <taxon>Bacteroidota</taxon>
        <taxon>Cytophagia</taxon>
        <taxon>Cytophagales</taxon>
        <taxon>Spirosomataceae</taxon>
        <taxon>Dyadobacter</taxon>
    </lineage>
</organism>
<comment type="caution">
    <text evidence="2">The sequence shown here is derived from an EMBL/GenBank/DDBJ whole genome shotgun (WGS) entry which is preliminary data.</text>
</comment>
<dbReference type="InterPro" id="IPR000801">
    <property type="entry name" value="Esterase-like"/>
</dbReference>
<dbReference type="EMBL" id="VBSN01000049">
    <property type="protein sequence ID" value="KAA6438403.1"/>
    <property type="molecule type" value="Genomic_DNA"/>
</dbReference>
<reference evidence="2 3" key="1">
    <citation type="submission" date="2019-05" db="EMBL/GenBank/DDBJ databases">
        <authorList>
            <person name="Qu J.-H."/>
        </authorList>
    </citation>
    <scope>NUCLEOTIDE SEQUENCE [LARGE SCALE GENOMIC DNA]</scope>
    <source>
        <strain evidence="2 3">NS28</strain>
    </source>
</reference>
<dbReference type="PANTHER" id="PTHR48098">
    <property type="entry name" value="ENTEROCHELIN ESTERASE-RELATED"/>
    <property type="match status" value="1"/>
</dbReference>
<keyword evidence="1" id="KW-0732">Signal</keyword>
<dbReference type="SUPFAM" id="SSF53474">
    <property type="entry name" value="alpha/beta-Hydrolases"/>
    <property type="match status" value="1"/>
</dbReference>
<accession>A0A5M8QVF7</accession>
<feature type="chain" id="PRO_5024466476" evidence="1">
    <location>
        <begin position="39"/>
        <end position="678"/>
    </location>
</feature>
<dbReference type="AlphaFoldDB" id="A0A5M8QVF7"/>
<evidence type="ECO:0000313" key="3">
    <source>
        <dbReference type="Proteomes" id="UP000323994"/>
    </source>
</evidence>
<proteinExistence type="predicted"/>
<sequence>MILTNRFTNLIKKCKYHLNRSSLLTGLMFALVLVNAHAQQLRPKGIIEDGMHYSKVFRENRHFRLILPADYHRHPERRYPVIYYFHGNAGRYNGPEEGEVSRSGEARYYDDFNGNFERCGPDSLDNFASYVADNDVIIAKWDGYVPAQYPRPYDIAPVKEDRQFADYFPEFVQYVDSHYRTKAYREARAVSGLSMGGFMSMLIASKYPHLLSSASFFCPSASFTVGPKALQVYTPFKEMGRNFVGLPIRMHLGSKDFLRQHDQEIDQAYKTLELNYESWHYGIGYFRGFHNAVNIKGQFDFHMKYFRMPLARPEKWHHIDLYPSFSVWNYDVSTNRDIPGFTVLDDVRKEGFSLQTRKWLPDGPAVPNLSVQITTDSIYPANTLFELIQLDVPVRKTFRTSVRSDRKGRIQWQGTGQHSNIGLYRAGDPGHITMAAYTLDWKMPGIGDIVSISPLLFNKGGAAVDSVRMELIAQDEDVEVMDPAISVGKLGQGALHEKTAFRIRSRHAGLDRAKLKLLVSYNGRKDLFLLEVPFYSPEATLSHFEIADGRPVNLEVEGKTQVGEGNGNGIANPGEWISIFTRSELDSLHDFGLQLYTEDPYIATDDRQMRYFARNDWSGAQRLTSQVRIRPDCPDGHEIAFYGTYEYPKNGNTRRDSHGAHSFIRETKRVSLIVKVKK</sequence>
<dbReference type="InterPro" id="IPR029058">
    <property type="entry name" value="AB_hydrolase_fold"/>
</dbReference>
<protein>
    <submittedName>
        <fullName evidence="2">Esterase family protein</fullName>
    </submittedName>
</protein>
<evidence type="ECO:0000256" key="1">
    <source>
        <dbReference type="SAM" id="SignalP"/>
    </source>
</evidence>
<dbReference type="InterPro" id="IPR050583">
    <property type="entry name" value="Mycobacterial_A85_antigen"/>
</dbReference>
<dbReference type="Pfam" id="PF00756">
    <property type="entry name" value="Esterase"/>
    <property type="match status" value="1"/>
</dbReference>
<keyword evidence="3" id="KW-1185">Reference proteome</keyword>